<feature type="compositionally biased region" description="Polar residues" evidence="7">
    <location>
        <begin position="1"/>
        <end position="11"/>
    </location>
</feature>
<dbReference type="Proteomes" id="UP000251842">
    <property type="component" value="Chromosome"/>
</dbReference>
<protein>
    <submittedName>
        <fullName evidence="11">Uncharacterized protein</fullName>
    </submittedName>
</protein>
<organism evidence="11 12">
    <name type="scientific">Solilutibacter oculi</name>
    <dbReference type="NCBI Taxonomy" id="2698682"/>
    <lineage>
        <taxon>Bacteria</taxon>
        <taxon>Pseudomonadati</taxon>
        <taxon>Pseudomonadota</taxon>
        <taxon>Gammaproteobacteria</taxon>
        <taxon>Lysobacterales</taxon>
        <taxon>Lysobacteraceae</taxon>
        <taxon>Solilutibacter</taxon>
    </lineage>
</organism>
<feature type="domain" description="Peptidase M48" evidence="9">
    <location>
        <begin position="167"/>
        <end position="347"/>
    </location>
</feature>
<dbReference type="InterPro" id="IPR001915">
    <property type="entry name" value="Peptidase_M48"/>
</dbReference>
<dbReference type="PANTHER" id="PTHR22726:SF1">
    <property type="entry name" value="METALLOENDOPEPTIDASE OMA1, MITOCHONDRIAL"/>
    <property type="match status" value="1"/>
</dbReference>
<dbReference type="GO" id="GO:0051603">
    <property type="term" value="P:proteolysis involved in protein catabolic process"/>
    <property type="evidence" value="ECO:0007669"/>
    <property type="project" value="TreeGrafter"/>
</dbReference>
<accession>A0A344J3M4</accession>
<evidence type="ECO:0000259" key="9">
    <source>
        <dbReference type="Pfam" id="PF01435"/>
    </source>
</evidence>
<keyword evidence="2" id="KW-0479">Metal-binding</keyword>
<keyword evidence="3 6" id="KW-0378">Hydrolase</keyword>
<evidence type="ECO:0000256" key="3">
    <source>
        <dbReference type="ARBA" id="ARBA00022801"/>
    </source>
</evidence>
<evidence type="ECO:0000259" key="10">
    <source>
        <dbReference type="Pfam" id="PF23368"/>
    </source>
</evidence>
<dbReference type="GO" id="GO:0004222">
    <property type="term" value="F:metalloendopeptidase activity"/>
    <property type="evidence" value="ECO:0007669"/>
    <property type="project" value="InterPro"/>
</dbReference>
<dbReference type="EMBL" id="CP029556">
    <property type="protein sequence ID" value="AXA83634.1"/>
    <property type="molecule type" value="Genomic_DNA"/>
</dbReference>
<evidence type="ECO:0000256" key="1">
    <source>
        <dbReference type="ARBA" id="ARBA00022670"/>
    </source>
</evidence>
<feature type="region of interest" description="Disordered" evidence="7">
    <location>
        <begin position="1"/>
        <end position="20"/>
    </location>
</feature>
<sequence length="352" mass="38472">MRSMPASTSGSDMDAQWSDGRSSRVRQVRLARVGEVLRIESGADGSPEWPLADIRISPRLGRTPRTLTLPDGGRIEVADGPLMDDWFPRPPSRVEAIADWLERRKYAIAVAAVMTVAVILGFWRFGLPWVAQRIADHIPPAVERNASDQVVKVLERFHLNPSRLPAARQQALQSKFRALIANEPRAGDMRLNLVDAPGIGPNAFALPDGRIYMTDQLAALAKSDDELLAVLAHEAGHHVHRHGMRGAIESSSVFVLAGLMLGDASGSSLAVSLPATLLSNGFSREHEREADRYAFALLKRHGRSPHDFATMMKRLMEAHGMDGEDDGIIGYMSTHPPSRERVQAAEAAAAKP</sequence>
<comment type="similarity">
    <text evidence="6">Belongs to the peptidase M48 family.</text>
</comment>
<keyword evidence="12" id="KW-1185">Reference proteome</keyword>
<evidence type="ECO:0000313" key="12">
    <source>
        <dbReference type="Proteomes" id="UP000251842"/>
    </source>
</evidence>
<dbReference type="Pfam" id="PF23368">
    <property type="entry name" value="DUF7092"/>
    <property type="match status" value="1"/>
</dbReference>
<dbReference type="PANTHER" id="PTHR22726">
    <property type="entry name" value="METALLOENDOPEPTIDASE OMA1"/>
    <property type="match status" value="1"/>
</dbReference>
<dbReference type="InterPro" id="IPR051156">
    <property type="entry name" value="Mito/Outer_Membr_Metalloprot"/>
</dbReference>
<feature type="domain" description="DUF7092" evidence="10">
    <location>
        <begin position="13"/>
        <end position="89"/>
    </location>
</feature>
<feature type="transmembrane region" description="Helical" evidence="8">
    <location>
        <begin position="106"/>
        <end position="125"/>
    </location>
</feature>
<dbReference type="Gene3D" id="3.30.2010.10">
    <property type="entry name" value="Metalloproteases ('zincins'), catalytic domain"/>
    <property type="match status" value="1"/>
</dbReference>
<keyword evidence="8" id="KW-0472">Membrane</keyword>
<evidence type="ECO:0000256" key="7">
    <source>
        <dbReference type="SAM" id="MobiDB-lite"/>
    </source>
</evidence>
<keyword evidence="8" id="KW-0812">Transmembrane</keyword>
<dbReference type="KEGG" id="lue:DCD74_02045"/>
<dbReference type="CDD" id="cd07332">
    <property type="entry name" value="M48C_Oma1_like"/>
    <property type="match status" value="1"/>
</dbReference>
<reference evidence="12" key="1">
    <citation type="submission" date="2018-05" db="EMBL/GenBank/DDBJ databases">
        <title>Luteimonas pekinense sp. nov., isolated from human Meibomian gland secretions, Beijing, China.</title>
        <authorList>
            <person name="Wen T."/>
            <person name="Bai H."/>
            <person name="Lv H."/>
        </authorList>
    </citation>
    <scope>NUCLEOTIDE SEQUENCE [LARGE SCALE GENOMIC DNA]</scope>
    <source>
        <strain evidence="12">83-4</strain>
    </source>
</reference>
<keyword evidence="5 6" id="KW-0482">Metalloprotease</keyword>
<evidence type="ECO:0000256" key="5">
    <source>
        <dbReference type="ARBA" id="ARBA00023049"/>
    </source>
</evidence>
<evidence type="ECO:0000256" key="4">
    <source>
        <dbReference type="ARBA" id="ARBA00022833"/>
    </source>
</evidence>
<keyword evidence="4 6" id="KW-0862">Zinc</keyword>
<dbReference type="OrthoDB" id="9810445at2"/>
<keyword evidence="1 6" id="KW-0645">Protease</keyword>
<gene>
    <name evidence="11" type="ORF">DCD74_02045</name>
</gene>
<evidence type="ECO:0000256" key="6">
    <source>
        <dbReference type="RuleBase" id="RU003983"/>
    </source>
</evidence>
<dbReference type="Pfam" id="PF01435">
    <property type="entry name" value="Peptidase_M48"/>
    <property type="match status" value="1"/>
</dbReference>
<evidence type="ECO:0000256" key="2">
    <source>
        <dbReference type="ARBA" id="ARBA00022723"/>
    </source>
</evidence>
<dbReference type="GO" id="GO:0046872">
    <property type="term" value="F:metal ion binding"/>
    <property type="evidence" value="ECO:0007669"/>
    <property type="project" value="UniProtKB-KW"/>
</dbReference>
<dbReference type="AlphaFoldDB" id="A0A344J3M4"/>
<evidence type="ECO:0000313" key="11">
    <source>
        <dbReference type="EMBL" id="AXA83634.1"/>
    </source>
</evidence>
<dbReference type="GO" id="GO:0016020">
    <property type="term" value="C:membrane"/>
    <property type="evidence" value="ECO:0007669"/>
    <property type="project" value="TreeGrafter"/>
</dbReference>
<dbReference type="InterPro" id="IPR055518">
    <property type="entry name" value="DUF7092"/>
</dbReference>
<name>A0A344J3M4_9GAMM</name>
<keyword evidence="8" id="KW-1133">Transmembrane helix</keyword>
<proteinExistence type="inferred from homology"/>
<comment type="cofactor">
    <cofactor evidence="6">
        <name>Zn(2+)</name>
        <dbReference type="ChEBI" id="CHEBI:29105"/>
    </cofactor>
    <text evidence="6">Binds 1 zinc ion per subunit.</text>
</comment>
<evidence type="ECO:0000256" key="8">
    <source>
        <dbReference type="SAM" id="Phobius"/>
    </source>
</evidence>